<dbReference type="Gene3D" id="2.120.10.80">
    <property type="entry name" value="Kelch-type beta propeller"/>
    <property type="match status" value="1"/>
</dbReference>
<dbReference type="PANTHER" id="PTHR47435">
    <property type="entry name" value="KELCH REPEAT PROTEIN (AFU_ORTHOLOGUE AFUA_5G12780)"/>
    <property type="match status" value="1"/>
</dbReference>
<dbReference type="EMBL" id="PYWC01000011">
    <property type="protein sequence ID" value="PWW79039.1"/>
    <property type="molecule type" value="Genomic_DNA"/>
</dbReference>
<dbReference type="SUPFAM" id="SSF117281">
    <property type="entry name" value="Kelch motif"/>
    <property type="match status" value="1"/>
</dbReference>
<dbReference type="Proteomes" id="UP000246991">
    <property type="component" value="Unassembled WGS sequence"/>
</dbReference>
<dbReference type="InterPro" id="IPR015915">
    <property type="entry name" value="Kelch-typ_b-propeller"/>
</dbReference>
<evidence type="ECO:0000256" key="2">
    <source>
        <dbReference type="ARBA" id="ARBA00023004"/>
    </source>
</evidence>
<evidence type="ECO:0000256" key="4">
    <source>
        <dbReference type="SAM" id="Phobius"/>
    </source>
</evidence>
<evidence type="ECO:0000313" key="6">
    <source>
        <dbReference type="EMBL" id="PWW79039.1"/>
    </source>
</evidence>
<comment type="caution">
    <text evidence="6">The sequence shown here is derived from an EMBL/GenBank/DDBJ whole genome shotgun (WGS) entry which is preliminary data.</text>
</comment>
<feature type="chain" id="PRO_5016313021" description="Kelch repeat protein" evidence="5">
    <location>
        <begin position="25"/>
        <end position="600"/>
    </location>
</feature>
<feature type="compositionally biased region" description="Gly residues" evidence="3">
    <location>
        <begin position="490"/>
        <end position="500"/>
    </location>
</feature>
<dbReference type="OrthoDB" id="10251809at2759"/>
<feature type="compositionally biased region" description="Low complexity" evidence="3">
    <location>
        <begin position="479"/>
        <end position="489"/>
    </location>
</feature>
<gene>
    <name evidence="6" type="ORF">C7212DRAFT_361856</name>
</gene>
<feature type="region of interest" description="Disordered" evidence="3">
    <location>
        <begin position="479"/>
        <end position="506"/>
    </location>
</feature>
<evidence type="ECO:0000256" key="5">
    <source>
        <dbReference type="SAM" id="SignalP"/>
    </source>
</evidence>
<dbReference type="AlphaFoldDB" id="A0A317SXF8"/>
<dbReference type="STRING" id="42249.A0A317SXF8"/>
<evidence type="ECO:0000256" key="1">
    <source>
        <dbReference type="ARBA" id="ARBA00022737"/>
    </source>
</evidence>
<sequence>MRRYPSLVTGSLLWLSTLSGLSVSQSTWTLDPQKHLAQMANHMTAVVGSTIYTIGGTAYYWTPKSTPGSVVSANNNSVYILKTSNSYLRAIDLSKPVDFEAQFSDTAEVISELPFEIPHVKRGAAWADQNTIYYWGGELEVEPVYMDGAFQNRTREWPDPMKYYTYDLSQPRGSGTWKTVSISVNGGSDKLTTSRSYGEYAYSAEARKAFYLGGVMSRQMLENRDGSNATRAGSKLFSVSSMTVYDAAANLWKNDTTTPAGLNELRDGAMVKLRVYIYICRFTRGRKGVVNKSISLAQVNFDAVYVYDIAAGFWYRQATTSKTNIYPEIRWGGFCVGAAAAPDKTSFTIYVYGGFKGGGHIKGTWALTMPYFQWFPVDSSGEPELGRSSTTCQTIGGQLAMVRGRAEQIGRGDTNGGTYFYDMTNLTWSLKYQPSDYRVPKIIYDVIGGNGEGSATITGPADDKNFAGGLGTLFAAAAANTTGSPSPSTGPGGGGGGGGESSTPTGAIAGGVVGGVAGLAAIGTGVWMLLRRRRLRSADMAMEGGAMVGAQENSLMGMHKHPLEPDYEGGSPRRYEMDSVPIARPVHELDSTGAQGGTNK</sequence>
<accession>A0A317SXF8</accession>
<feature type="transmembrane region" description="Helical" evidence="4">
    <location>
        <begin position="508"/>
        <end position="530"/>
    </location>
</feature>
<keyword evidence="4" id="KW-0812">Transmembrane</keyword>
<dbReference type="PANTHER" id="PTHR47435:SF4">
    <property type="entry name" value="KELCH REPEAT PROTEIN (AFU_ORTHOLOGUE AFUA_5G12780)"/>
    <property type="match status" value="1"/>
</dbReference>
<evidence type="ECO:0008006" key="8">
    <source>
        <dbReference type="Google" id="ProtNLM"/>
    </source>
</evidence>
<feature type="signal peptide" evidence="5">
    <location>
        <begin position="1"/>
        <end position="24"/>
    </location>
</feature>
<keyword evidence="5" id="KW-0732">Signal</keyword>
<proteinExistence type="predicted"/>
<keyword evidence="7" id="KW-1185">Reference proteome</keyword>
<protein>
    <recommendedName>
        <fullName evidence="8">Kelch repeat protein</fullName>
    </recommendedName>
</protein>
<evidence type="ECO:0000313" key="7">
    <source>
        <dbReference type="Proteomes" id="UP000246991"/>
    </source>
</evidence>
<keyword evidence="4" id="KW-1133">Transmembrane helix</keyword>
<keyword evidence="1" id="KW-0677">Repeat</keyword>
<evidence type="ECO:0000256" key="3">
    <source>
        <dbReference type="SAM" id="MobiDB-lite"/>
    </source>
</evidence>
<keyword evidence="4" id="KW-0472">Membrane</keyword>
<dbReference type="GO" id="GO:0019760">
    <property type="term" value="P:glucosinolate metabolic process"/>
    <property type="evidence" value="ECO:0007669"/>
    <property type="project" value="UniProtKB-ARBA"/>
</dbReference>
<organism evidence="6 7">
    <name type="scientific">Tuber magnatum</name>
    <name type="common">white Piedmont truffle</name>
    <dbReference type="NCBI Taxonomy" id="42249"/>
    <lineage>
        <taxon>Eukaryota</taxon>
        <taxon>Fungi</taxon>
        <taxon>Dikarya</taxon>
        <taxon>Ascomycota</taxon>
        <taxon>Pezizomycotina</taxon>
        <taxon>Pezizomycetes</taxon>
        <taxon>Pezizales</taxon>
        <taxon>Tuberaceae</taxon>
        <taxon>Tuber</taxon>
    </lineage>
</organism>
<reference evidence="6 7" key="1">
    <citation type="submission" date="2018-03" db="EMBL/GenBank/DDBJ databases">
        <title>Genomes of Pezizomycetes fungi and the evolution of truffles.</title>
        <authorList>
            <person name="Murat C."/>
            <person name="Payen T."/>
            <person name="Noel B."/>
            <person name="Kuo A."/>
            <person name="Martin F.M."/>
        </authorList>
    </citation>
    <scope>NUCLEOTIDE SEQUENCE [LARGE SCALE GENOMIC DNA]</scope>
    <source>
        <strain evidence="6">091103-1</strain>
    </source>
</reference>
<keyword evidence="2" id="KW-0408">Iron</keyword>
<name>A0A317SXF8_9PEZI</name>